<dbReference type="EMBL" id="BAABAS010000026">
    <property type="protein sequence ID" value="GAA4240540.1"/>
    <property type="molecule type" value="Genomic_DNA"/>
</dbReference>
<feature type="compositionally biased region" description="Pro residues" evidence="1">
    <location>
        <begin position="26"/>
        <end position="35"/>
    </location>
</feature>
<accession>A0ABP8CMA7</accession>
<keyword evidence="3" id="KW-1185">Reference proteome</keyword>
<gene>
    <name evidence="2" type="ORF">GCM10022254_65590</name>
</gene>
<name>A0ABP8CMA7_9ACTN</name>
<feature type="compositionally biased region" description="Low complexity" evidence="1">
    <location>
        <begin position="36"/>
        <end position="46"/>
    </location>
</feature>
<evidence type="ECO:0000313" key="3">
    <source>
        <dbReference type="Proteomes" id="UP001501710"/>
    </source>
</evidence>
<evidence type="ECO:0008006" key="4">
    <source>
        <dbReference type="Google" id="ProtNLM"/>
    </source>
</evidence>
<proteinExistence type="predicted"/>
<dbReference type="Proteomes" id="UP001501710">
    <property type="component" value="Unassembled WGS sequence"/>
</dbReference>
<reference evidence="3" key="1">
    <citation type="journal article" date="2019" name="Int. J. Syst. Evol. Microbiol.">
        <title>The Global Catalogue of Microorganisms (GCM) 10K type strain sequencing project: providing services to taxonomists for standard genome sequencing and annotation.</title>
        <authorList>
            <consortium name="The Broad Institute Genomics Platform"/>
            <consortium name="The Broad Institute Genome Sequencing Center for Infectious Disease"/>
            <person name="Wu L."/>
            <person name="Ma J."/>
        </authorList>
    </citation>
    <scope>NUCLEOTIDE SEQUENCE [LARGE SCALE GENOMIC DNA]</scope>
    <source>
        <strain evidence="3">JCM 17440</strain>
    </source>
</reference>
<evidence type="ECO:0000313" key="2">
    <source>
        <dbReference type="EMBL" id="GAA4240540.1"/>
    </source>
</evidence>
<feature type="region of interest" description="Disordered" evidence="1">
    <location>
        <begin position="20"/>
        <end position="51"/>
    </location>
</feature>
<comment type="caution">
    <text evidence="2">The sequence shown here is derived from an EMBL/GenBank/DDBJ whole genome shotgun (WGS) entry which is preliminary data.</text>
</comment>
<evidence type="ECO:0000256" key="1">
    <source>
        <dbReference type="SAM" id="MobiDB-lite"/>
    </source>
</evidence>
<organism evidence="2 3">
    <name type="scientific">Actinomadura meridiana</name>
    <dbReference type="NCBI Taxonomy" id="559626"/>
    <lineage>
        <taxon>Bacteria</taxon>
        <taxon>Bacillati</taxon>
        <taxon>Actinomycetota</taxon>
        <taxon>Actinomycetes</taxon>
        <taxon>Streptosporangiales</taxon>
        <taxon>Thermomonosporaceae</taxon>
        <taxon>Actinomadura</taxon>
    </lineage>
</organism>
<protein>
    <recommendedName>
        <fullName evidence="4">Lipoprotein</fullName>
    </recommendedName>
</protein>
<sequence>MPALACAAFTACAALTSCGDGSATTGPPPSSPAPAPSTTSPTGTPANDSPAGEKLVLRWRKTGGFAGVGGPGSVPEFSLYSSGRAVVSAGPPQNKLTEYRLKPEALKALLDGARAAGLGRSHTVGSEKIMDAFVTVITMGGATTRVIQAESQGGPEAAFLKRLDPHGWGPAELASPAKPYAPEKTAVLAGVAGGGAAKKWPLGPLAHGARVGGATCTLVPSSKVPASVPGTVWSSDGQSYSIRLRPLLPAESTCSDIA</sequence>
<dbReference type="RefSeq" id="WP_344905088.1">
    <property type="nucleotide sequence ID" value="NZ_BAABAS010000026.1"/>
</dbReference>